<feature type="non-terminal residue" evidence="2">
    <location>
        <position position="125"/>
    </location>
</feature>
<dbReference type="Pfam" id="PF03392">
    <property type="entry name" value="OS-D"/>
    <property type="match status" value="1"/>
</dbReference>
<evidence type="ECO:0000313" key="2">
    <source>
        <dbReference type="EMBL" id="KAG5316343.1"/>
    </source>
</evidence>
<dbReference type="AlphaFoldDB" id="A0A836F286"/>
<proteinExistence type="predicted"/>
<sequence length="125" mass="14749">MTQLSRIVLISAMYVLMCILAEEELYSDQYDYIDIQSILQNKELREEYYNCFMETAPCKSPEQETITELYTEAFQTKCRKCTKKQIENMDMVTNWFVTNEPEKWKLIVAKTVEKMKKKAASNTDG</sequence>
<evidence type="ECO:0000313" key="3">
    <source>
        <dbReference type="Proteomes" id="UP000667349"/>
    </source>
</evidence>
<dbReference type="InterPro" id="IPR036682">
    <property type="entry name" value="OS_D_A10/PebIII_sf"/>
</dbReference>
<feature type="non-terminal residue" evidence="2">
    <location>
        <position position="1"/>
    </location>
</feature>
<keyword evidence="1" id="KW-0732">Signal</keyword>
<dbReference type="Proteomes" id="UP000667349">
    <property type="component" value="Unassembled WGS sequence"/>
</dbReference>
<dbReference type="PANTHER" id="PTHR11257:SF12">
    <property type="entry name" value="EJACULATORY BULB-SPECIFIC PROTEIN 3-RELATED"/>
    <property type="match status" value="1"/>
</dbReference>
<dbReference type="PANTHER" id="PTHR11257">
    <property type="entry name" value="CHEMOSENSORY PROTEIN-RELATED"/>
    <property type="match status" value="1"/>
</dbReference>
<dbReference type="Gene3D" id="1.10.2080.10">
    <property type="entry name" value="Insect odorant-binding protein A10/Ejaculatory bulb-specific protein 3"/>
    <property type="match status" value="1"/>
</dbReference>
<reference evidence="2" key="1">
    <citation type="submission" date="2020-02" db="EMBL/GenBank/DDBJ databases">
        <title>Relaxed selection underlies rapid genomic changes in the transitions from sociality to social parasitism in ants.</title>
        <authorList>
            <person name="Bi X."/>
        </authorList>
    </citation>
    <scope>NUCLEOTIDE SEQUENCE</scope>
    <source>
        <strain evidence="2">BGI-DK2013a</strain>
        <tissue evidence="2">Whole body</tissue>
    </source>
</reference>
<dbReference type="InterPro" id="IPR005055">
    <property type="entry name" value="A10/PebIII"/>
</dbReference>
<dbReference type="SUPFAM" id="SSF100910">
    <property type="entry name" value="Chemosensory protein Csp2"/>
    <property type="match status" value="1"/>
</dbReference>
<keyword evidence="3" id="KW-1185">Reference proteome</keyword>
<organism evidence="2 3">
    <name type="scientific">Acromyrmex insinuator</name>
    <dbReference type="NCBI Taxonomy" id="230686"/>
    <lineage>
        <taxon>Eukaryota</taxon>
        <taxon>Metazoa</taxon>
        <taxon>Ecdysozoa</taxon>
        <taxon>Arthropoda</taxon>
        <taxon>Hexapoda</taxon>
        <taxon>Insecta</taxon>
        <taxon>Pterygota</taxon>
        <taxon>Neoptera</taxon>
        <taxon>Endopterygota</taxon>
        <taxon>Hymenoptera</taxon>
        <taxon>Apocrita</taxon>
        <taxon>Aculeata</taxon>
        <taxon>Formicoidea</taxon>
        <taxon>Formicidae</taxon>
        <taxon>Myrmicinae</taxon>
        <taxon>Acromyrmex</taxon>
    </lineage>
</organism>
<evidence type="ECO:0000256" key="1">
    <source>
        <dbReference type="SAM" id="SignalP"/>
    </source>
</evidence>
<name>A0A836F286_9HYME</name>
<protein>
    <submittedName>
        <fullName evidence="2">PEB3 protein</fullName>
    </submittedName>
</protein>
<accession>A0A836F286</accession>
<dbReference type="EMBL" id="JAANHZ010000064">
    <property type="protein sequence ID" value="KAG5316343.1"/>
    <property type="molecule type" value="Genomic_DNA"/>
</dbReference>
<feature type="signal peptide" evidence="1">
    <location>
        <begin position="1"/>
        <end position="21"/>
    </location>
</feature>
<gene>
    <name evidence="2" type="primary">Ebpiii_1</name>
    <name evidence="2" type="ORF">G6Z75_0014325</name>
</gene>
<comment type="caution">
    <text evidence="2">The sequence shown here is derived from an EMBL/GenBank/DDBJ whole genome shotgun (WGS) entry which is preliminary data.</text>
</comment>
<feature type="chain" id="PRO_5032577437" evidence="1">
    <location>
        <begin position="22"/>
        <end position="125"/>
    </location>
</feature>